<evidence type="ECO:0000256" key="2">
    <source>
        <dbReference type="PROSITE-ProRule" id="PRU00117"/>
    </source>
</evidence>
<dbReference type="Proteomes" id="UP000604046">
    <property type="component" value="Unassembled WGS sequence"/>
</dbReference>
<dbReference type="SMART" id="SM00322">
    <property type="entry name" value="KH"/>
    <property type="match status" value="2"/>
</dbReference>
<dbReference type="SUPFAM" id="SSF54791">
    <property type="entry name" value="Eukaryotic type KH-domain (KH-domain type I)"/>
    <property type="match status" value="2"/>
</dbReference>
<dbReference type="AlphaFoldDB" id="A0A812SUA0"/>
<dbReference type="EMBL" id="CAJNDS010002506">
    <property type="protein sequence ID" value="CAE7503233.1"/>
    <property type="molecule type" value="Genomic_DNA"/>
</dbReference>
<feature type="region of interest" description="Disordered" evidence="3">
    <location>
        <begin position="384"/>
        <end position="418"/>
    </location>
</feature>
<feature type="region of interest" description="Disordered" evidence="3">
    <location>
        <begin position="492"/>
        <end position="552"/>
    </location>
</feature>
<evidence type="ECO:0000256" key="3">
    <source>
        <dbReference type="SAM" id="MobiDB-lite"/>
    </source>
</evidence>
<feature type="compositionally biased region" description="Low complexity" evidence="3">
    <location>
        <begin position="399"/>
        <end position="413"/>
    </location>
</feature>
<name>A0A812SUA0_9DINO</name>
<protein>
    <recommendedName>
        <fullName evidence="4">K Homology domain-containing protein</fullName>
    </recommendedName>
</protein>
<feature type="region of interest" description="Disordered" evidence="3">
    <location>
        <begin position="1"/>
        <end position="109"/>
    </location>
</feature>
<feature type="domain" description="K Homology" evidence="4">
    <location>
        <begin position="280"/>
        <end position="349"/>
    </location>
</feature>
<feature type="compositionally biased region" description="Basic and acidic residues" evidence="3">
    <location>
        <begin position="56"/>
        <end position="92"/>
    </location>
</feature>
<reference evidence="5" key="1">
    <citation type="submission" date="2021-02" db="EMBL/GenBank/DDBJ databases">
        <authorList>
            <person name="Dougan E. K."/>
            <person name="Rhodes N."/>
            <person name="Thang M."/>
            <person name="Chan C."/>
        </authorList>
    </citation>
    <scope>NUCLEOTIDE SEQUENCE</scope>
</reference>
<dbReference type="PANTHER" id="PTHR10288">
    <property type="entry name" value="KH DOMAIN CONTAINING RNA BINDING PROTEIN"/>
    <property type="match status" value="1"/>
</dbReference>
<evidence type="ECO:0000259" key="4">
    <source>
        <dbReference type="SMART" id="SM00322"/>
    </source>
</evidence>
<sequence length="688" mass="74193">MLGRKREDQKDGAGSKKRKKWQEESDEDEESEAAEVTMEEMEEWKAKMEEEEQQEERERQKREREAREEAERKERERLRRLQEEERERRELEEQMEEEERQRQAARREAAERAAEEVKRLWDKPPVEAVAGPTVVPALIPSAALPPVPAPAPIVPMATAPKTLSALMQAQAAGANIAASLLAAQPAGIVVPGMPQMVQGGEEAAGDVTALVQVPAGRVKDLLGVQGRNIKALKSQTGVAKVGVLDRNDPANVEIVGPPAAVEKCKALVNCIVEGDLAAIGNVTEILDIEPRQIARLIGPRGQNISNMKDQSGAYLAVKEPTPGMGNKVVIVGFPECVARARELVVTFLSHEAAAGPPGPAFGMGVPHAPMPHVRPMQGQVPMGAPGWAGMGPGKGAAGGKAPEPGAWAPGKGACDAGWHDASAWQGDAQQWGVAKGADWGPQPCHGGKGHGDESWPQESWDYGNSAASGAVFHQGPHQAVDYADYGRVHQGHQGHQEYGSAGNGSDVSHGKGKRGSVDAWSHAAASQEQWHGYGSDQQGGWGQWPPQGEWDERPDSLTNSLVCLEWHSIAGGALARMAQASYGADADYRPMASRSDEAAMHACLDNATADNLGVCELALQKRDCVVSNQCCHLALPNTGNKRFWLDRVSDWVDSELYRNGTCDFSHLMTCQEEPIPSCSWYSAVMCPY</sequence>
<accession>A0A812SUA0</accession>
<dbReference type="GO" id="GO:0003723">
    <property type="term" value="F:RNA binding"/>
    <property type="evidence" value="ECO:0007669"/>
    <property type="project" value="UniProtKB-UniRule"/>
</dbReference>
<dbReference type="Pfam" id="PF00013">
    <property type="entry name" value="KH_1"/>
    <property type="match status" value="2"/>
</dbReference>
<feature type="domain" description="K Homology" evidence="4">
    <location>
        <begin position="205"/>
        <end position="273"/>
    </location>
</feature>
<dbReference type="PROSITE" id="PS50084">
    <property type="entry name" value="KH_TYPE_1"/>
    <property type="match status" value="2"/>
</dbReference>
<gene>
    <name evidence="5" type="ORF">SNAT2548_LOCUS28184</name>
</gene>
<keyword evidence="1" id="KW-0677">Repeat</keyword>
<dbReference type="InterPro" id="IPR004087">
    <property type="entry name" value="KH_dom"/>
</dbReference>
<feature type="compositionally biased region" description="Acidic residues" evidence="3">
    <location>
        <begin position="24"/>
        <end position="42"/>
    </location>
</feature>
<feature type="region of interest" description="Disordered" evidence="3">
    <location>
        <begin position="434"/>
        <end position="470"/>
    </location>
</feature>
<proteinExistence type="predicted"/>
<evidence type="ECO:0000256" key="1">
    <source>
        <dbReference type="ARBA" id="ARBA00022737"/>
    </source>
</evidence>
<dbReference type="InterPro" id="IPR004088">
    <property type="entry name" value="KH_dom_type_1"/>
</dbReference>
<dbReference type="InterPro" id="IPR036612">
    <property type="entry name" value="KH_dom_type_1_sf"/>
</dbReference>
<organism evidence="5 6">
    <name type="scientific">Symbiodinium natans</name>
    <dbReference type="NCBI Taxonomy" id="878477"/>
    <lineage>
        <taxon>Eukaryota</taxon>
        <taxon>Sar</taxon>
        <taxon>Alveolata</taxon>
        <taxon>Dinophyceae</taxon>
        <taxon>Suessiales</taxon>
        <taxon>Symbiodiniaceae</taxon>
        <taxon>Symbiodinium</taxon>
    </lineage>
</organism>
<dbReference type="OrthoDB" id="442947at2759"/>
<dbReference type="Gene3D" id="3.30.1370.10">
    <property type="entry name" value="K Homology domain, type 1"/>
    <property type="match status" value="2"/>
</dbReference>
<comment type="caution">
    <text evidence="5">The sequence shown here is derived from an EMBL/GenBank/DDBJ whole genome shotgun (WGS) entry which is preliminary data.</text>
</comment>
<keyword evidence="6" id="KW-1185">Reference proteome</keyword>
<feature type="compositionally biased region" description="Gly residues" evidence="3">
    <location>
        <begin position="386"/>
        <end position="398"/>
    </location>
</feature>
<feature type="compositionally biased region" description="Basic and acidic residues" evidence="3">
    <location>
        <begin position="1"/>
        <end position="14"/>
    </location>
</feature>
<evidence type="ECO:0000313" key="5">
    <source>
        <dbReference type="EMBL" id="CAE7503233.1"/>
    </source>
</evidence>
<feature type="compositionally biased region" description="Basic and acidic residues" evidence="3">
    <location>
        <begin position="99"/>
        <end position="109"/>
    </location>
</feature>
<keyword evidence="2" id="KW-0694">RNA-binding</keyword>
<dbReference type="CDD" id="cd00105">
    <property type="entry name" value="KH-I"/>
    <property type="match status" value="2"/>
</dbReference>
<evidence type="ECO:0000313" key="6">
    <source>
        <dbReference type="Proteomes" id="UP000604046"/>
    </source>
</evidence>